<proteinExistence type="predicted"/>
<evidence type="ECO:0000256" key="1">
    <source>
        <dbReference type="SAM" id="Phobius"/>
    </source>
</evidence>
<organism evidence="2">
    <name type="scientific">Rhizophora mucronata</name>
    <name type="common">Asiatic mangrove</name>
    <dbReference type="NCBI Taxonomy" id="61149"/>
    <lineage>
        <taxon>Eukaryota</taxon>
        <taxon>Viridiplantae</taxon>
        <taxon>Streptophyta</taxon>
        <taxon>Embryophyta</taxon>
        <taxon>Tracheophyta</taxon>
        <taxon>Spermatophyta</taxon>
        <taxon>Magnoliopsida</taxon>
        <taxon>eudicotyledons</taxon>
        <taxon>Gunneridae</taxon>
        <taxon>Pentapetalae</taxon>
        <taxon>rosids</taxon>
        <taxon>fabids</taxon>
        <taxon>Malpighiales</taxon>
        <taxon>Rhizophoraceae</taxon>
        <taxon>Rhizophora</taxon>
    </lineage>
</organism>
<keyword evidence="1" id="KW-1133">Transmembrane helix</keyword>
<feature type="transmembrane region" description="Helical" evidence="1">
    <location>
        <begin position="29"/>
        <end position="52"/>
    </location>
</feature>
<accession>A0A2P2NUI8</accession>
<evidence type="ECO:0008006" key="3">
    <source>
        <dbReference type="Google" id="ProtNLM"/>
    </source>
</evidence>
<evidence type="ECO:0000313" key="2">
    <source>
        <dbReference type="EMBL" id="MBX46119.1"/>
    </source>
</evidence>
<keyword evidence="1" id="KW-0472">Membrane</keyword>
<reference evidence="2" key="1">
    <citation type="submission" date="2018-02" db="EMBL/GenBank/DDBJ databases">
        <title>Rhizophora mucronata_Transcriptome.</title>
        <authorList>
            <person name="Meera S.P."/>
            <person name="Sreeshan A."/>
            <person name="Augustine A."/>
        </authorList>
    </citation>
    <scope>NUCLEOTIDE SEQUENCE</scope>
    <source>
        <tissue evidence="2">Leaf</tissue>
    </source>
</reference>
<keyword evidence="1" id="KW-0812">Transmembrane</keyword>
<sequence length="56" mass="6397">MMILVIRFGGSNEQLVNYSKFELTLKLNINAFVLAVLIIFLFFFGGVLIRWLTSKG</sequence>
<dbReference type="AlphaFoldDB" id="A0A2P2NUI8"/>
<protein>
    <recommendedName>
        <fullName evidence="3">Lipopolysaccharide assembly protein A domain-containing protein</fullName>
    </recommendedName>
</protein>
<dbReference type="EMBL" id="GGEC01065635">
    <property type="protein sequence ID" value="MBX46119.1"/>
    <property type="molecule type" value="Transcribed_RNA"/>
</dbReference>
<name>A0A2P2NUI8_RHIMU</name>